<dbReference type="AlphaFoldDB" id="A0A2P2NA25"/>
<accession>A0A2P2NA25</accession>
<name>A0A2P2NA25_RHIMU</name>
<proteinExistence type="predicted"/>
<organism evidence="1">
    <name type="scientific">Rhizophora mucronata</name>
    <name type="common">Asiatic mangrove</name>
    <dbReference type="NCBI Taxonomy" id="61149"/>
    <lineage>
        <taxon>Eukaryota</taxon>
        <taxon>Viridiplantae</taxon>
        <taxon>Streptophyta</taxon>
        <taxon>Embryophyta</taxon>
        <taxon>Tracheophyta</taxon>
        <taxon>Spermatophyta</taxon>
        <taxon>Magnoliopsida</taxon>
        <taxon>eudicotyledons</taxon>
        <taxon>Gunneridae</taxon>
        <taxon>Pentapetalae</taxon>
        <taxon>rosids</taxon>
        <taxon>fabids</taxon>
        <taxon>Malpighiales</taxon>
        <taxon>Rhizophoraceae</taxon>
        <taxon>Rhizophora</taxon>
    </lineage>
</organism>
<sequence length="22" mass="2551">MFKTLCPKTQHIQAPMIHELPS</sequence>
<dbReference type="EMBL" id="GGEC01058849">
    <property type="protein sequence ID" value="MBX39333.1"/>
    <property type="molecule type" value="Transcribed_RNA"/>
</dbReference>
<reference evidence="1" key="1">
    <citation type="submission" date="2018-02" db="EMBL/GenBank/DDBJ databases">
        <title>Rhizophora mucronata_Transcriptome.</title>
        <authorList>
            <person name="Meera S.P."/>
            <person name="Sreeshan A."/>
            <person name="Augustine A."/>
        </authorList>
    </citation>
    <scope>NUCLEOTIDE SEQUENCE</scope>
    <source>
        <tissue evidence="1">Leaf</tissue>
    </source>
</reference>
<protein>
    <submittedName>
        <fullName evidence="1">Uncharacterized protein</fullName>
    </submittedName>
</protein>
<evidence type="ECO:0000313" key="1">
    <source>
        <dbReference type="EMBL" id="MBX39333.1"/>
    </source>
</evidence>